<evidence type="ECO:0000313" key="4">
    <source>
        <dbReference type="EMBL" id="SDJ34194.1"/>
    </source>
</evidence>
<dbReference type="PANTHER" id="PTHR30160:SF1">
    <property type="entry name" value="LIPOPOLYSACCHARIDE 1,2-N-ACETYLGLUCOSAMINETRANSFERASE-RELATED"/>
    <property type="match status" value="1"/>
</dbReference>
<dbReference type="GO" id="GO:0008713">
    <property type="term" value="F:ADP-heptose-lipopolysaccharide heptosyltransferase activity"/>
    <property type="evidence" value="ECO:0007669"/>
    <property type="project" value="TreeGrafter"/>
</dbReference>
<evidence type="ECO:0000256" key="2">
    <source>
        <dbReference type="ARBA" id="ARBA00022679"/>
    </source>
</evidence>
<dbReference type="PANTHER" id="PTHR30160">
    <property type="entry name" value="TETRAACYLDISACCHARIDE 4'-KINASE-RELATED"/>
    <property type="match status" value="1"/>
</dbReference>
<dbReference type="Pfam" id="PF01075">
    <property type="entry name" value="Glyco_transf_9"/>
    <property type="match status" value="1"/>
</dbReference>
<dbReference type="Proteomes" id="UP000199202">
    <property type="component" value="Unassembled WGS sequence"/>
</dbReference>
<protein>
    <submittedName>
        <fullName evidence="4">ADP-heptose:LPS heptosyltransferase</fullName>
    </submittedName>
</protein>
<keyword evidence="1" id="KW-0328">Glycosyltransferase</keyword>
<dbReference type="GO" id="GO:0005829">
    <property type="term" value="C:cytosol"/>
    <property type="evidence" value="ECO:0007669"/>
    <property type="project" value="TreeGrafter"/>
</dbReference>
<keyword evidence="5" id="KW-1185">Reference proteome</keyword>
<dbReference type="STRING" id="633440.SAMN05421869_11011"/>
<evidence type="ECO:0000256" key="3">
    <source>
        <dbReference type="SAM" id="MobiDB-lite"/>
    </source>
</evidence>
<dbReference type="OrthoDB" id="9807356at2"/>
<dbReference type="InterPro" id="IPR002201">
    <property type="entry name" value="Glyco_trans_9"/>
</dbReference>
<evidence type="ECO:0000256" key="1">
    <source>
        <dbReference type="ARBA" id="ARBA00022676"/>
    </source>
</evidence>
<evidence type="ECO:0000313" key="5">
    <source>
        <dbReference type="Proteomes" id="UP000199202"/>
    </source>
</evidence>
<keyword evidence="2 4" id="KW-0808">Transferase</keyword>
<proteinExistence type="predicted"/>
<dbReference type="Gene3D" id="3.40.50.2000">
    <property type="entry name" value="Glycogen Phosphorylase B"/>
    <property type="match status" value="2"/>
</dbReference>
<reference evidence="4 5" key="1">
    <citation type="submission" date="2016-10" db="EMBL/GenBank/DDBJ databases">
        <authorList>
            <person name="de Groot N.N."/>
        </authorList>
    </citation>
    <scope>NUCLEOTIDE SEQUENCE [LARGE SCALE GENOMIC DNA]</scope>
    <source>
        <strain evidence="4 5">CGMCC 4.6533</strain>
    </source>
</reference>
<dbReference type="CDD" id="cd03789">
    <property type="entry name" value="GT9_LPS_heptosyltransferase"/>
    <property type="match status" value="1"/>
</dbReference>
<dbReference type="SUPFAM" id="SSF53756">
    <property type="entry name" value="UDP-Glycosyltransferase/glycogen phosphorylase"/>
    <property type="match status" value="1"/>
</dbReference>
<organism evidence="4 5">
    <name type="scientific">Nonomuraea jiangxiensis</name>
    <dbReference type="NCBI Taxonomy" id="633440"/>
    <lineage>
        <taxon>Bacteria</taxon>
        <taxon>Bacillati</taxon>
        <taxon>Actinomycetota</taxon>
        <taxon>Actinomycetes</taxon>
        <taxon>Streptosporangiales</taxon>
        <taxon>Streptosporangiaceae</taxon>
        <taxon>Nonomuraea</taxon>
    </lineage>
</organism>
<dbReference type="GO" id="GO:0009244">
    <property type="term" value="P:lipopolysaccharide core region biosynthetic process"/>
    <property type="evidence" value="ECO:0007669"/>
    <property type="project" value="TreeGrafter"/>
</dbReference>
<name>A0A1G8SYG1_9ACTN</name>
<sequence>MHHHAHPDEASSAPTKADSFACTKADGSAHPGEGTTALVGGVRRIAVLRANALGDFLLALPAMEALKRAYPGARLTLLGTSWHAAFLAGRPGPVDDVVALPPISGVSTLEIGRPAPDGLCEELRERGFDLAVQIHGGGRYSNPFVRRLGARVSVGLRAPGAQALDRWVPYADHHHETLLFLQVAALVGGVADGLEARVAVTGDDRAELARALGEPPPGLVAVHPGARDPRRRWPAERFAEVADRVGRPVVVTGTLEEKDLVMGVVSRMSRPAIPVAGALGLGGLAALYERCDLVIANDTGPRHLAAAVGTPTVAVYWCGNLINAGPLSRTRHRPLISWTTACPACGASLVDPAAARCPHDGSWVAGIPVDAVLDQARELLSAN</sequence>
<dbReference type="EMBL" id="FNDJ01000010">
    <property type="protein sequence ID" value="SDJ34194.1"/>
    <property type="molecule type" value="Genomic_DNA"/>
</dbReference>
<dbReference type="AlphaFoldDB" id="A0A1G8SYG1"/>
<accession>A0A1G8SYG1</accession>
<dbReference type="InterPro" id="IPR051199">
    <property type="entry name" value="LPS_LOS_Heptosyltrfase"/>
</dbReference>
<feature type="region of interest" description="Disordered" evidence="3">
    <location>
        <begin position="1"/>
        <end position="35"/>
    </location>
</feature>
<gene>
    <name evidence="4" type="ORF">SAMN05421869_11011</name>
</gene>